<dbReference type="AlphaFoldDB" id="A0AAQ3NY70"/>
<reference evidence="1 2" key="1">
    <citation type="journal article" date="2023" name="Life. Sci Alliance">
        <title>Evolutionary insights into 3D genome organization and epigenetic landscape of Vigna mungo.</title>
        <authorList>
            <person name="Junaid A."/>
            <person name="Singh B."/>
            <person name="Bhatia S."/>
        </authorList>
    </citation>
    <scope>NUCLEOTIDE SEQUENCE [LARGE SCALE GENOMIC DNA]</scope>
    <source>
        <strain evidence="1">Urdbean</strain>
    </source>
</reference>
<organism evidence="1 2">
    <name type="scientific">Vigna mungo</name>
    <name type="common">Black gram</name>
    <name type="synonym">Phaseolus mungo</name>
    <dbReference type="NCBI Taxonomy" id="3915"/>
    <lineage>
        <taxon>Eukaryota</taxon>
        <taxon>Viridiplantae</taxon>
        <taxon>Streptophyta</taxon>
        <taxon>Embryophyta</taxon>
        <taxon>Tracheophyta</taxon>
        <taxon>Spermatophyta</taxon>
        <taxon>Magnoliopsida</taxon>
        <taxon>eudicotyledons</taxon>
        <taxon>Gunneridae</taxon>
        <taxon>Pentapetalae</taxon>
        <taxon>rosids</taxon>
        <taxon>fabids</taxon>
        <taxon>Fabales</taxon>
        <taxon>Fabaceae</taxon>
        <taxon>Papilionoideae</taxon>
        <taxon>50 kb inversion clade</taxon>
        <taxon>NPAAA clade</taxon>
        <taxon>indigoferoid/millettioid clade</taxon>
        <taxon>Phaseoleae</taxon>
        <taxon>Vigna</taxon>
    </lineage>
</organism>
<evidence type="ECO:0000313" key="2">
    <source>
        <dbReference type="Proteomes" id="UP001374535"/>
    </source>
</evidence>
<sequence>MPLGRYYLCFSIDSRSVLLCLPLSQLGSNLSLHPCLCHVNLGLVGSLHLSLLTQIREILMARHVHQLLHVGVVDDKPELVKLQLNLIKHLLFKGFGAFENIFHGHGCCKDTCLSLDDTLD</sequence>
<dbReference type="EMBL" id="CP144698">
    <property type="protein sequence ID" value="WVZ17848.1"/>
    <property type="molecule type" value="Genomic_DNA"/>
</dbReference>
<proteinExistence type="predicted"/>
<evidence type="ECO:0000313" key="1">
    <source>
        <dbReference type="EMBL" id="WVZ17848.1"/>
    </source>
</evidence>
<accession>A0AAQ3NY70</accession>
<gene>
    <name evidence="1" type="ORF">V8G54_010830</name>
</gene>
<keyword evidence="2" id="KW-1185">Reference proteome</keyword>
<dbReference type="Proteomes" id="UP001374535">
    <property type="component" value="Chromosome 3"/>
</dbReference>
<name>A0AAQ3NY70_VIGMU</name>
<protein>
    <submittedName>
        <fullName evidence="1">Uncharacterized protein</fullName>
    </submittedName>
</protein>